<evidence type="ECO:0000313" key="4">
    <source>
        <dbReference type="Proteomes" id="UP000780801"/>
    </source>
</evidence>
<keyword evidence="1" id="KW-0808">Transferase</keyword>
<dbReference type="GO" id="GO:0050201">
    <property type="term" value="F:fucokinase activity"/>
    <property type="evidence" value="ECO:0007669"/>
    <property type="project" value="TreeGrafter"/>
</dbReference>
<dbReference type="Gene3D" id="3.30.230.120">
    <property type="match status" value="1"/>
</dbReference>
<gene>
    <name evidence="3" type="ORF">BGW38_003248</name>
</gene>
<dbReference type="GO" id="GO:0042352">
    <property type="term" value="P:GDP-L-fucose salvage"/>
    <property type="evidence" value="ECO:0007669"/>
    <property type="project" value="TreeGrafter"/>
</dbReference>
<dbReference type="Proteomes" id="UP000780801">
    <property type="component" value="Unassembled WGS sequence"/>
</dbReference>
<name>A0A9P6FT13_9FUNG</name>
<dbReference type="AlphaFoldDB" id="A0A9P6FT13"/>
<organism evidence="3 4">
    <name type="scientific">Lunasporangiospora selenospora</name>
    <dbReference type="NCBI Taxonomy" id="979761"/>
    <lineage>
        <taxon>Eukaryota</taxon>
        <taxon>Fungi</taxon>
        <taxon>Fungi incertae sedis</taxon>
        <taxon>Mucoromycota</taxon>
        <taxon>Mortierellomycotina</taxon>
        <taxon>Mortierellomycetes</taxon>
        <taxon>Mortierellales</taxon>
        <taxon>Mortierellaceae</taxon>
        <taxon>Lunasporangiospora</taxon>
    </lineage>
</organism>
<evidence type="ECO:0000256" key="2">
    <source>
        <dbReference type="ARBA" id="ARBA00022777"/>
    </source>
</evidence>
<protein>
    <recommendedName>
        <fullName evidence="5">GHMP kinase C-terminal domain-containing protein</fullName>
    </recommendedName>
</protein>
<proteinExistence type="predicted"/>
<feature type="non-terminal residue" evidence="3">
    <location>
        <position position="228"/>
    </location>
</feature>
<evidence type="ECO:0008006" key="5">
    <source>
        <dbReference type="Google" id="ProtNLM"/>
    </source>
</evidence>
<dbReference type="OrthoDB" id="271303at2759"/>
<evidence type="ECO:0000313" key="3">
    <source>
        <dbReference type="EMBL" id="KAF9580205.1"/>
    </source>
</evidence>
<accession>A0A9P6FT13</accession>
<keyword evidence="2" id="KW-0418">Kinase</keyword>
<dbReference type="InterPro" id="IPR052203">
    <property type="entry name" value="GHMP_Kinase-Related"/>
</dbReference>
<comment type="caution">
    <text evidence="3">The sequence shown here is derived from an EMBL/GenBank/DDBJ whole genome shotgun (WGS) entry which is preliminary data.</text>
</comment>
<dbReference type="SUPFAM" id="SSF55060">
    <property type="entry name" value="GHMP Kinase, C-terminal domain"/>
    <property type="match status" value="1"/>
</dbReference>
<keyword evidence="4" id="KW-1185">Reference proteome</keyword>
<dbReference type="EMBL" id="JAABOA010002215">
    <property type="protein sequence ID" value="KAF9580205.1"/>
    <property type="molecule type" value="Genomic_DNA"/>
</dbReference>
<evidence type="ECO:0000256" key="1">
    <source>
        <dbReference type="ARBA" id="ARBA00022679"/>
    </source>
</evidence>
<dbReference type="InterPro" id="IPR036554">
    <property type="entry name" value="GHMP_kinase_C_sf"/>
</dbReference>
<sequence>GGWQDSYGGIVPGFKVLSSEAGPEIQVQTKRLPLSEEWVQEFNSRLLLIYTGKTRLAKNLMDTVLSKWSNRDKEIVDTMDRLVEDSGQCELALTQGDFQAVGEIISRYYKDKMFLSSTTLNDPPVVAAMLHHLDSMIDGATLCGAGAGGFLAILIKQGQDRGHVMKAAKEAVALYHASQPRICACCNDKGGHQPECDCQEDEGEDIMWSWDATVDNTHGLVVTVGEEP</sequence>
<reference evidence="3" key="1">
    <citation type="journal article" date="2020" name="Fungal Divers.">
        <title>Resolving the Mortierellaceae phylogeny through synthesis of multi-gene phylogenetics and phylogenomics.</title>
        <authorList>
            <person name="Vandepol N."/>
            <person name="Liber J."/>
            <person name="Desiro A."/>
            <person name="Na H."/>
            <person name="Kennedy M."/>
            <person name="Barry K."/>
            <person name="Grigoriev I.V."/>
            <person name="Miller A.N."/>
            <person name="O'Donnell K."/>
            <person name="Stajich J.E."/>
            <person name="Bonito G."/>
        </authorList>
    </citation>
    <scope>NUCLEOTIDE SEQUENCE</scope>
    <source>
        <strain evidence="3">KOD1015</strain>
    </source>
</reference>
<dbReference type="PANTHER" id="PTHR32463">
    <property type="entry name" value="L-FUCOSE KINASE"/>
    <property type="match status" value="1"/>
</dbReference>
<dbReference type="PANTHER" id="PTHR32463:SF0">
    <property type="entry name" value="L-FUCOSE KINASE"/>
    <property type="match status" value="1"/>
</dbReference>